<evidence type="ECO:0000313" key="1">
    <source>
        <dbReference type="EMBL" id="COX36988.1"/>
    </source>
</evidence>
<evidence type="ECO:0000313" key="2">
    <source>
        <dbReference type="Proteomes" id="UP000044938"/>
    </source>
</evidence>
<sequence>MTKSSISALDSCRLTSSSLVLYRSRVAMAWLARDRMVAESVNT</sequence>
<dbReference type="EMBL" id="CSAJ01000917">
    <property type="protein sequence ID" value="COX36988.1"/>
    <property type="molecule type" value="Genomic_DNA"/>
</dbReference>
<protein>
    <submittedName>
        <fullName evidence="1">Uncharacterized protein</fullName>
    </submittedName>
</protein>
<reference evidence="1 2" key="1">
    <citation type="submission" date="2015-03" db="EMBL/GenBank/DDBJ databases">
        <authorList>
            <consortium name="Pathogen Informatics"/>
        </authorList>
    </citation>
    <scope>NUCLEOTIDE SEQUENCE [LARGE SCALE GENOMIC DNA]</scope>
    <source>
        <strain evidence="1 2">M09401471</strain>
    </source>
</reference>
<organism evidence="1 2">
    <name type="scientific">Mycobacterium tuberculosis</name>
    <dbReference type="NCBI Taxonomy" id="1773"/>
    <lineage>
        <taxon>Bacteria</taxon>
        <taxon>Bacillati</taxon>
        <taxon>Actinomycetota</taxon>
        <taxon>Actinomycetes</taxon>
        <taxon>Mycobacteriales</taxon>
        <taxon>Mycobacteriaceae</taxon>
        <taxon>Mycobacterium</taxon>
        <taxon>Mycobacterium tuberculosis complex</taxon>
    </lineage>
</organism>
<proteinExistence type="predicted"/>
<name>A0A655JPV2_MYCTX</name>
<gene>
    <name evidence="1" type="ORF">ERS007720_04383</name>
</gene>
<dbReference type="AlphaFoldDB" id="A0A655JPV2"/>
<dbReference type="Proteomes" id="UP000044938">
    <property type="component" value="Unassembled WGS sequence"/>
</dbReference>
<accession>A0A655JPV2</accession>